<dbReference type="SUPFAM" id="SSF53850">
    <property type="entry name" value="Periplasmic binding protein-like II"/>
    <property type="match status" value="1"/>
</dbReference>
<dbReference type="InterPro" id="IPR039424">
    <property type="entry name" value="SBP_5"/>
</dbReference>
<evidence type="ECO:0000259" key="3">
    <source>
        <dbReference type="Pfam" id="PF00496"/>
    </source>
</evidence>
<dbReference type="PROSITE" id="PS51257">
    <property type="entry name" value="PROKAR_LIPOPROTEIN"/>
    <property type="match status" value="1"/>
</dbReference>
<keyword evidence="5" id="KW-1185">Reference proteome</keyword>
<sequence length="600" mass="65858">MPERGTSMRTRWRLLTLGAAACLVAAGCTGGSTQPSAPSGAPQASGSAAPAPAGSGADAANAAFPRKETLYTSGTQWGPPANWNPLRTWDSATGTKGLVYETLFLYDPQTDKFTPWLAESGTWTGEKTYELKLRKGVTWADGKPFTAADVVFTVELGKMKTVPYANLWTWLEKAEATDDQTVTFTFSKANYQQWANWVYNNAIVPKHLWEGRSEDEVMNGTNEKPIGTGPYAYHSHDQDRMAWVKRDGWWATAALGRDVKPKYVVDIVNSSNEVAMGLLLQKGLDLSNNFLPGIANLVKGNFGIQSYYPEPPYMLSANTAFLVPNTAKKPMDDPAFRKAIANSIDTKKIVEGVYGNLVKAAGPTGLLPQWDKYVDTAVVSEKGFAFDTGKAKKLLADAGYKDTDGDGFVENKDGSKASLKIIVPAGWTDWMEASRVIAEGAKAAGIDLTPEFPDYNALVDQRGSGKFDLLLNNERQLSNTPWMYYDYIFQLPVNKLQNTVNFGRYENKKAWDLVQELDGKKVDDVEGMKQVASEIQKIQLDDLPVIPLWYNGLWAQTSNAVWTNWPSSAAGTPKSPPAMWRNWLELGGVLTLTDLKPVGG</sequence>
<dbReference type="Proteomes" id="UP000198282">
    <property type="component" value="Unassembled WGS sequence"/>
</dbReference>
<accession>A0A239LEU8</accession>
<dbReference type="AlphaFoldDB" id="A0A239LEU8"/>
<gene>
    <name evidence="4" type="ORF">SAMN05216276_103246</name>
</gene>
<dbReference type="InterPro" id="IPR000914">
    <property type="entry name" value="SBP_5_dom"/>
</dbReference>
<feature type="region of interest" description="Disordered" evidence="1">
    <location>
        <begin position="31"/>
        <end position="59"/>
    </location>
</feature>
<dbReference type="PIRSF" id="PIRSF002741">
    <property type="entry name" value="MppA"/>
    <property type="match status" value="1"/>
</dbReference>
<dbReference type="EMBL" id="FZOD01000032">
    <property type="protein sequence ID" value="SNT28373.1"/>
    <property type="molecule type" value="Genomic_DNA"/>
</dbReference>
<dbReference type="PANTHER" id="PTHR30290:SF82">
    <property type="entry name" value="ABC-TYPE DIPEPTIDE_OLIGOPEPTIDE TRANSPORT SYSTEM, PERIPLASMIC COMPONENT"/>
    <property type="match status" value="1"/>
</dbReference>
<protein>
    <submittedName>
        <fullName evidence="4">Peptide/nickel transport system substrate-binding protein</fullName>
    </submittedName>
</protein>
<evidence type="ECO:0000313" key="4">
    <source>
        <dbReference type="EMBL" id="SNT28373.1"/>
    </source>
</evidence>
<evidence type="ECO:0000313" key="5">
    <source>
        <dbReference type="Proteomes" id="UP000198282"/>
    </source>
</evidence>
<name>A0A239LEU8_9ACTN</name>
<dbReference type="GO" id="GO:0042597">
    <property type="term" value="C:periplasmic space"/>
    <property type="evidence" value="ECO:0007669"/>
    <property type="project" value="UniProtKB-ARBA"/>
</dbReference>
<feature type="chain" id="PRO_5039443151" evidence="2">
    <location>
        <begin position="22"/>
        <end position="600"/>
    </location>
</feature>
<dbReference type="GO" id="GO:1904680">
    <property type="term" value="F:peptide transmembrane transporter activity"/>
    <property type="evidence" value="ECO:0007669"/>
    <property type="project" value="TreeGrafter"/>
</dbReference>
<evidence type="ECO:0000256" key="2">
    <source>
        <dbReference type="SAM" id="SignalP"/>
    </source>
</evidence>
<dbReference type="GO" id="GO:0015833">
    <property type="term" value="P:peptide transport"/>
    <property type="evidence" value="ECO:0007669"/>
    <property type="project" value="TreeGrafter"/>
</dbReference>
<organism evidence="4 5">
    <name type="scientific">Streptosporangium subroseum</name>
    <dbReference type="NCBI Taxonomy" id="106412"/>
    <lineage>
        <taxon>Bacteria</taxon>
        <taxon>Bacillati</taxon>
        <taxon>Actinomycetota</taxon>
        <taxon>Actinomycetes</taxon>
        <taxon>Streptosporangiales</taxon>
        <taxon>Streptosporangiaceae</taxon>
        <taxon>Streptosporangium</taxon>
    </lineage>
</organism>
<dbReference type="CDD" id="cd08509">
    <property type="entry name" value="PBP2_TmCBP_oligosaccharides_like"/>
    <property type="match status" value="1"/>
</dbReference>
<feature type="domain" description="Solute-binding protein family 5" evidence="3">
    <location>
        <begin position="112"/>
        <end position="488"/>
    </location>
</feature>
<evidence type="ECO:0000256" key="1">
    <source>
        <dbReference type="SAM" id="MobiDB-lite"/>
    </source>
</evidence>
<dbReference type="Pfam" id="PF00496">
    <property type="entry name" value="SBP_bac_5"/>
    <property type="match status" value="1"/>
</dbReference>
<dbReference type="PANTHER" id="PTHR30290">
    <property type="entry name" value="PERIPLASMIC BINDING COMPONENT OF ABC TRANSPORTER"/>
    <property type="match status" value="1"/>
</dbReference>
<dbReference type="Gene3D" id="3.40.190.10">
    <property type="entry name" value="Periplasmic binding protein-like II"/>
    <property type="match status" value="1"/>
</dbReference>
<dbReference type="Gene3D" id="3.90.76.10">
    <property type="entry name" value="Dipeptide-binding Protein, Domain 1"/>
    <property type="match status" value="1"/>
</dbReference>
<dbReference type="GO" id="GO:0043190">
    <property type="term" value="C:ATP-binding cassette (ABC) transporter complex"/>
    <property type="evidence" value="ECO:0007669"/>
    <property type="project" value="InterPro"/>
</dbReference>
<dbReference type="Gene3D" id="3.10.105.10">
    <property type="entry name" value="Dipeptide-binding Protein, Domain 3"/>
    <property type="match status" value="1"/>
</dbReference>
<reference evidence="4 5" key="1">
    <citation type="submission" date="2017-06" db="EMBL/GenBank/DDBJ databases">
        <authorList>
            <person name="Kim H.J."/>
            <person name="Triplett B.A."/>
        </authorList>
    </citation>
    <scope>NUCLEOTIDE SEQUENCE [LARGE SCALE GENOMIC DNA]</scope>
    <source>
        <strain evidence="4 5">CGMCC 4.2132</strain>
    </source>
</reference>
<keyword evidence="2" id="KW-0732">Signal</keyword>
<dbReference type="InterPro" id="IPR030678">
    <property type="entry name" value="Peptide/Ni-bd"/>
</dbReference>
<feature type="signal peptide" evidence="2">
    <location>
        <begin position="1"/>
        <end position="21"/>
    </location>
</feature>
<proteinExistence type="predicted"/>